<feature type="transmembrane region" description="Helical" evidence="6">
    <location>
        <begin position="244"/>
        <end position="271"/>
    </location>
</feature>
<evidence type="ECO:0000256" key="1">
    <source>
        <dbReference type="ARBA" id="ARBA00004651"/>
    </source>
</evidence>
<keyword evidence="5 6" id="KW-0472">Membrane</keyword>
<dbReference type="InterPro" id="IPR020846">
    <property type="entry name" value="MFS_dom"/>
</dbReference>
<comment type="subcellular location">
    <subcellularLocation>
        <location evidence="1">Cell membrane</location>
        <topology evidence="1">Multi-pass membrane protein</topology>
    </subcellularLocation>
</comment>
<feature type="transmembrane region" description="Helical" evidence="6">
    <location>
        <begin position="333"/>
        <end position="356"/>
    </location>
</feature>
<dbReference type="NCBIfam" id="TIGR00792">
    <property type="entry name" value="gph"/>
    <property type="match status" value="1"/>
</dbReference>
<keyword evidence="4 6" id="KW-1133">Transmembrane helix</keyword>
<feature type="transmembrane region" description="Helical" evidence="6">
    <location>
        <begin position="309"/>
        <end position="327"/>
    </location>
</feature>
<dbReference type="InterPro" id="IPR001927">
    <property type="entry name" value="Na/Gal_symport"/>
</dbReference>
<sequence length="456" mass="49642">MGILKADTDTGLKSDKLGLMEKVSFGFGDLASNFVWGMISSYLLFFYTNVFGIAAAATGTLFLITRVLDAVIDPFFGILIDHTKSKHGKARPYLLYLAIPLGVISILAFITPNFSPDAKLVYAYVTFLLLGIVYSGINVPYGALLAMMTRNSYEKTQLGGFRMMGLGLGSTLVAACTMPLVNFFGNGNQKIGFPVTMAVYSIIGVILFLLVFKNCKERYSGHSVHEDKGTIGKSLINMLKNQPWLMIAIGSIIQFLRIGVVFSVLIYYAMYVLKQPAMGPVLLTLSNGGSFIGGAIASPILKRLGNRNGSIIVLSATTLLFVLLIFLEKQPILFAVILFIAFILIGVSGAAIYAMLADTADYQEWKFGRRTEGLLYSVYSFATKFGIAIGSAFAAYALGWAGYDPKAITGTAINAIRVLLYAGAILFTVGQIITLIFYKLDKHHAQIVKELNERVL</sequence>
<keyword evidence="9" id="KW-1185">Reference proteome</keyword>
<evidence type="ECO:0000313" key="8">
    <source>
        <dbReference type="EMBL" id="MFC7391617.1"/>
    </source>
</evidence>
<feature type="transmembrane region" description="Helical" evidence="6">
    <location>
        <begin position="165"/>
        <end position="185"/>
    </location>
</feature>
<reference evidence="9" key="1">
    <citation type="journal article" date="2019" name="Int. J. Syst. Evol. Microbiol.">
        <title>The Global Catalogue of Microorganisms (GCM) 10K type strain sequencing project: providing services to taxonomists for standard genome sequencing and annotation.</title>
        <authorList>
            <consortium name="The Broad Institute Genomics Platform"/>
            <consortium name="The Broad Institute Genome Sequencing Center for Infectious Disease"/>
            <person name="Wu L."/>
            <person name="Ma J."/>
        </authorList>
    </citation>
    <scope>NUCLEOTIDE SEQUENCE [LARGE SCALE GENOMIC DNA]</scope>
    <source>
        <strain evidence="9">CGMCC 1.16305</strain>
    </source>
</reference>
<dbReference type="Proteomes" id="UP001596505">
    <property type="component" value="Unassembled WGS sequence"/>
</dbReference>
<gene>
    <name evidence="8" type="ORF">ACFQRG_01225</name>
</gene>
<accession>A0ABW2PQN6</accession>
<keyword evidence="2" id="KW-0813">Transport</keyword>
<feature type="domain" description="Major facilitator superfamily (MFS) profile" evidence="7">
    <location>
        <begin position="21"/>
        <end position="442"/>
    </location>
</feature>
<evidence type="ECO:0000256" key="4">
    <source>
        <dbReference type="ARBA" id="ARBA00022989"/>
    </source>
</evidence>
<feature type="transmembrane region" description="Helical" evidence="6">
    <location>
        <begin position="376"/>
        <end position="398"/>
    </location>
</feature>
<dbReference type="RefSeq" id="WP_380962814.1">
    <property type="nucleotide sequence ID" value="NZ_JBHTCO010000002.1"/>
</dbReference>
<comment type="caution">
    <text evidence="8">The sequence shown here is derived from an EMBL/GenBank/DDBJ whole genome shotgun (WGS) entry which is preliminary data.</text>
</comment>
<feature type="transmembrane region" description="Helical" evidence="6">
    <location>
        <begin position="121"/>
        <end position="144"/>
    </location>
</feature>
<dbReference type="InterPro" id="IPR036259">
    <property type="entry name" value="MFS_trans_sf"/>
</dbReference>
<evidence type="ECO:0000313" key="9">
    <source>
        <dbReference type="Proteomes" id="UP001596505"/>
    </source>
</evidence>
<protein>
    <submittedName>
        <fullName evidence="8">MFS transporter</fullName>
    </submittedName>
</protein>
<evidence type="ECO:0000256" key="2">
    <source>
        <dbReference type="ARBA" id="ARBA00022448"/>
    </source>
</evidence>
<evidence type="ECO:0000259" key="7">
    <source>
        <dbReference type="PROSITE" id="PS50850"/>
    </source>
</evidence>
<dbReference type="SUPFAM" id="SSF103473">
    <property type="entry name" value="MFS general substrate transporter"/>
    <property type="match status" value="1"/>
</dbReference>
<dbReference type="PANTHER" id="PTHR11328">
    <property type="entry name" value="MAJOR FACILITATOR SUPERFAMILY DOMAIN-CONTAINING PROTEIN"/>
    <property type="match status" value="1"/>
</dbReference>
<proteinExistence type="predicted"/>
<dbReference type="CDD" id="cd17332">
    <property type="entry name" value="MFS_MelB_like"/>
    <property type="match status" value="1"/>
</dbReference>
<dbReference type="Gene3D" id="1.20.1250.20">
    <property type="entry name" value="MFS general substrate transporter like domains"/>
    <property type="match status" value="2"/>
</dbReference>
<feature type="transmembrane region" description="Helical" evidence="6">
    <location>
        <begin position="277"/>
        <end position="297"/>
    </location>
</feature>
<feature type="transmembrane region" description="Helical" evidence="6">
    <location>
        <begin position="93"/>
        <end position="115"/>
    </location>
</feature>
<feature type="transmembrane region" description="Helical" evidence="6">
    <location>
        <begin position="23"/>
        <end position="45"/>
    </location>
</feature>
<feature type="transmembrane region" description="Helical" evidence="6">
    <location>
        <begin position="191"/>
        <end position="212"/>
    </location>
</feature>
<keyword evidence="3 6" id="KW-0812">Transmembrane</keyword>
<organism evidence="8 9">
    <name type="scientific">Scopulibacillus cellulosilyticus</name>
    <dbReference type="NCBI Taxonomy" id="2665665"/>
    <lineage>
        <taxon>Bacteria</taxon>
        <taxon>Bacillati</taxon>
        <taxon>Bacillota</taxon>
        <taxon>Bacilli</taxon>
        <taxon>Bacillales</taxon>
        <taxon>Sporolactobacillaceae</taxon>
        <taxon>Scopulibacillus</taxon>
    </lineage>
</organism>
<evidence type="ECO:0000256" key="3">
    <source>
        <dbReference type="ARBA" id="ARBA00022692"/>
    </source>
</evidence>
<feature type="transmembrane region" description="Helical" evidence="6">
    <location>
        <begin position="418"/>
        <end position="438"/>
    </location>
</feature>
<dbReference type="InterPro" id="IPR039672">
    <property type="entry name" value="MFS_2"/>
</dbReference>
<evidence type="ECO:0000256" key="6">
    <source>
        <dbReference type="SAM" id="Phobius"/>
    </source>
</evidence>
<name>A0ABW2PQN6_9BACL</name>
<dbReference type="PANTHER" id="PTHR11328:SF24">
    <property type="entry name" value="MAJOR FACILITATOR SUPERFAMILY (MFS) PROFILE DOMAIN-CONTAINING PROTEIN"/>
    <property type="match status" value="1"/>
</dbReference>
<dbReference type="PROSITE" id="PS50850">
    <property type="entry name" value="MFS"/>
    <property type="match status" value="1"/>
</dbReference>
<evidence type="ECO:0000256" key="5">
    <source>
        <dbReference type="ARBA" id="ARBA00023136"/>
    </source>
</evidence>
<dbReference type="Pfam" id="PF13347">
    <property type="entry name" value="MFS_2"/>
    <property type="match status" value="1"/>
</dbReference>
<dbReference type="EMBL" id="JBHTCO010000002">
    <property type="protein sequence ID" value="MFC7391617.1"/>
    <property type="molecule type" value="Genomic_DNA"/>
</dbReference>